<comment type="subunit">
    <text evidence="8">Component of the lipopolysaccharide transport and assembly complex. The LptBFG transporter is composed of two ATP-binding proteins (LptB) and two transmembrane proteins (LptF and LptG).</text>
</comment>
<reference evidence="10" key="1">
    <citation type="submission" date="2020-10" db="EMBL/GenBank/DDBJ databases">
        <title>An improved Amphimedon queenslandica hologenome assembly reveals how three proteobacterial symbionts can extend the metabolic phenotypic of their marine sponge host.</title>
        <authorList>
            <person name="Degnan B."/>
            <person name="Degnan S."/>
            <person name="Xiang X."/>
        </authorList>
    </citation>
    <scope>NUCLEOTIDE SEQUENCE</scope>
    <source>
        <strain evidence="10">AqS2</strain>
    </source>
</reference>
<feature type="transmembrane region" description="Helical" evidence="9">
    <location>
        <begin position="12"/>
        <end position="33"/>
    </location>
</feature>
<feature type="transmembrane region" description="Helical" evidence="9">
    <location>
        <begin position="77"/>
        <end position="101"/>
    </location>
</feature>
<evidence type="ECO:0000256" key="5">
    <source>
        <dbReference type="ARBA" id="ARBA00022692"/>
    </source>
</evidence>
<protein>
    <submittedName>
        <fullName evidence="10">LptF/LptG family permease</fullName>
    </submittedName>
</protein>
<feature type="transmembrane region" description="Helical" evidence="9">
    <location>
        <begin position="301"/>
        <end position="321"/>
    </location>
</feature>
<keyword evidence="11" id="KW-1185">Reference proteome</keyword>
<dbReference type="PANTHER" id="PTHR33529:SF7">
    <property type="entry name" value="LIPOPOLYSACCHARIDE EXPORT SYSTEM PERMEASE PROTEIN LPTF"/>
    <property type="match status" value="1"/>
</dbReference>
<dbReference type="GO" id="GO:0015920">
    <property type="term" value="P:lipopolysaccharide transport"/>
    <property type="evidence" value="ECO:0007669"/>
    <property type="project" value="TreeGrafter"/>
</dbReference>
<dbReference type="GO" id="GO:0043190">
    <property type="term" value="C:ATP-binding cassette (ABC) transporter complex"/>
    <property type="evidence" value="ECO:0007669"/>
    <property type="project" value="TreeGrafter"/>
</dbReference>
<keyword evidence="7 9" id="KW-0472">Membrane</keyword>
<dbReference type="Pfam" id="PF03739">
    <property type="entry name" value="LptF_LptG"/>
    <property type="match status" value="1"/>
</dbReference>
<evidence type="ECO:0000256" key="9">
    <source>
        <dbReference type="SAM" id="Phobius"/>
    </source>
</evidence>
<accession>A0A930Y1U9</accession>
<evidence type="ECO:0000256" key="3">
    <source>
        <dbReference type="ARBA" id="ARBA00007725"/>
    </source>
</evidence>
<evidence type="ECO:0000313" key="10">
    <source>
        <dbReference type="EMBL" id="MBF2735730.1"/>
    </source>
</evidence>
<evidence type="ECO:0000256" key="6">
    <source>
        <dbReference type="ARBA" id="ARBA00022989"/>
    </source>
</evidence>
<comment type="similarity">
    <text evidence="3">Belongs to the LptF/LptG family.</text>
</comment>
<evidence type="ECO:0000256" key="2">
    <source>
        <dbReference type="ARBA" id="ARBA00004651"/>
    </source>
</evidence>
<comment type="caution">
    <text evidence="10">The sequence shown here is derived from an EMBL/GenBank/DDBJ whole genome shotgun (WGS) entry which is preliminary data.</text>
</comment>
<dbReference type="PANTHER" id="PTHR33529">
    <property type="entry name" value="SLR0882 PROTEIN-RELATED"/>
    <property type="match status" value="1"/>
</dbReference>
<evidence type="ECO:0000256" key="8">
    <source>
        <dbReference type="ARBA" id="ARBA00026081"/>
    </source>
</evidence>
<dbReference type="Proteomes" id="UP000604381">
    <property type="component" value="Unassembled WGS sequence"/>
</dbReference>
<feature type="transmembrane region" description="Helical" evidence="9">
    <location>
        <begin position="239"/>
        <end position="260"/>
    </location>
</feature>
<evidence type="ECO:0000256" key="7">
    <source>
        <dbReference type="ARBA" id="ARBA00023136"/>
    </source>
</evidence>
<keyword evidence="4" id="KW-1003">Cell membrane</keyword>
<feature type="non-terminal residue" evidence="10">
    <location>
        <position position="1"/>
    </location>
</feature>
<dbReference type="AlphaFoldDB" id="A0A930Y1U9"/>
<proteinExistence type="inferred from homology"/>
<keyword evidence="5 9" id="KW-0812">Transmembrane</keyword>
<comment type="function">
    <text evidence="1">Part of the ABC transporter complex LptBFG involved in the translocation of lipopolysaccharide (LPS) from the inner membrane to the outer membrane.</text>
</comment>
<gene>
    <name evidence="10" type="ORF">ISN26_06635</name>
</gene>
<name>A0A930Y1U9_9GAMM</name>
<sequence length="328" mass="34198">GGLAAMVLLGRIVADAGYLPAHAALVLLGLQLLKNSPQLLSVSAFAGMLIAFSRMAQARELTAWAMAGLGDRAWTGAALALALPMAVTVALLALHAAPWAIRSAADYQRGLADEVELERASPGLFGEIASQDLVYHLRAVSPDRGHALGIFIARGAKEDGVQLILAEQADTLIDDAGLHRLDFSGGEVHSLDFATRTASRIRFAAGAFQLSQSAGGGAQRRRALAAADLGDGAAGRTELWWRLSFGPALLLLTLLALPFGRMGLSSGKGYQVLLAILCYWFYYALSGYAKELGGRGELPAALAAGGPLVLLAAGALAAHLARPGRWLA</sequence>
<feature type="transmembrane region" description="Helical" evidence="9">
    <location>
        <begin position="39"/>
        <end position="56"/>
    </location>
</feature>
<keyword evidence="6 9" id="KW-1133">Transmembrane helix</keyword>
<feature type="transmembrane region" description="Helical" evidence="9">
    <location>
        <begin position="272"/>
        <end position="289"/>
    </location>
</feature>
<evidence type="ECO:0000313" key="11">
    <source>
        <dbReference type="Proteomes" id="UP000604381"/>
    </source>
</evidence>
<dbReference type="EMBL" id="JADHEI010000050">
    <property type="protein sequence ID" value="MBF2735730.1"/>
    <property type="molecule type" value="Genomic_DNA"/>
</dbReference>
<dbReference type="InterPro" id="IPR005495">
    <property type="entry name" value="LptG/LptF_permease"/>
</dbReference>
<comment type="subcellular location">
    <subcellularLocation>
        <location evidence="2">Cell membrane</location>
        <topology evidence="2">Multi-pass membrane protein</topology>
    </subcellularLocation>
</comment>
<evidence type="ECO:0000256" key="4">
    <source>
        <dbReference type="ARBA" id="ARBA00022475"/>
    </source>
</evidence>
<evidence type="ECO:0000256" key="1">
    <source>
        <dbReference type="ARBA" id="ARBA00002265"/>
    </source>
</evidence>
<organism evidence="10 11">
    <name type="scientific">Candidatus Amphirhobacter heronislandensis</name>
    <dbReference type="NCBI Taxonomy" id="1732024"/>
    <lineage>
        <taxon>Bacteria</taxon>
        <taxon>Pseudomonadati</taxon>
        <taxon>Pseudomonadota</taxon>
        <taxon>Gammaproteobacteria</taxon>
        <taxon>Candidatus Tethybacterales</taxon>
        <taxon>Candidatus Tethybacteraceae</taxon>
        <taxon>Candidatus Amphirhobacter</taxon>
    </lineage>
</organism>